<reference evidence="9 10" key="1">
    <citation type="submission" date="2017-09" db="EMBL/GenBank/DDBJ databases">
        <title>Bacterial strain isolated from the female urinary microbiota.</title>
        <authorList>
            <person name="Thomas-White K."/>
            <person name="Kumar N."/>
            <person name="Forster S."/>
            <person name="Putonti C."/>
            <person name="Lawley T."/>
            <person name="Wolfe A.J."/>
        </authorList>
    </citation>
    <scope>NUCLEOTIDE SEQUENCE [LARGE SCALE GENOMIC DNA]</scope>
    <source>
        <strain evidence="9 10">UMB0834</strain>
    </source>
</reference>
<feature type="domain" description="Type II secretion system protein GspF" evidence="8">
    <location>
        <begin position="226"/>
        <end position="346"/>
    </location>
</feature>
<comment type="subcellular location">
    <subcellularLocation>
        <location evidence="1">Cell membrane</location>
        <topology evidence="1">Multi-pass membrane protein</topology>
    </subcellularLocation>
</comment>
<comment type="similarity">
    <text evidence="2">Belongs to the GSP F family.</text>
</comment>
<name>A0A1Z3TYR9_9STAP</name>
<keyword evidence="4 7" id="KW-0812">Transmembrane</keyword>
<feature type="domain" description="Type II secretion system protein GspF" evidence="8">
    <location>
        <begin position="25"/>
        <end position="139"/>
    </location>
</feature>
<feature type="transmembrane region" description="Helical" evidence="7">
    <location>
        <begin position="164"/>
        <end position="194"/>
    </location>
</feature>
<dbReference type="InterPro" id="IPR042094">
    <property type="entry name" value="T2SS_GspF_sf"/>
</dbReference>
<evidence type="ECO:0000256" key="5">
    <source>
        <dbReference type="ARBA" id="ARBA00022989"/>
    </source>
</evidence>
<dbReference type="InterPro" id="IPR047692">
    <property type="entry name" value="T4P_ComGB"/>
</dbReference>
<dbReference type="Pfam" id="PF00482">
    <property type="entry name" value="T2SSF"/>
    <property type="match status" value="2"/>
</dbReference>
<dbReference type="GO" id="GO:0005886">
    <property type="term" value="C:plasma membrane"/>
    <property type="evidence" value="ECO:0007669"/>
    <property type="project" value="UniProtKB-SubCell"/>
</dbReference>
<dbReference type="STRING" id="170573.GCA_001076995_00957"/>
<evidence type="ECO:0000256" key="4">
    <source>
        <dbReference type="ARBA" id="ARBA00022692"/>
    </source>
</evidence>
<protein>
    <submittedName>
        <fullName evidence="9">Type II secretion system F family protein</fullName>
    </submittedName>
</protein>
<evidence type="ECO:0000256" key="2">
    <source>
        <dbReference type="ARBA" id="ARBA00005745"/>
    </source>
</evidence>
<dbReference type="InterPro" id="IPR018076">
    <property type="entry name" value="T2SS_GspF_dom"/>
</dbReference>
<dbReference type="RefSeq" id="WP_002472482.1">
    <property type="nucleotide sequence ID" value="NZ_CP022096.2"/>
</dbReference>
<feature type="transmembrane region" description="Helical" evidence="7">
    <location>
        <begin position="122"/>
        <end position="144"/>
    </location>
</feature>
<sequence>MKTPSIDISKLFHRKPLSTLDQIDFLKRLADLLAHGFTLSEAIHFLLQHLHIRRQETRQQMIQALQQGSGCATLLELLQYPQTIVMQVYFAELFGELNTCLISSIDYMERQRQAKQSLLKTLQYPIVLLSIFIVMLIVLNQTVIPEFQNLYETMDVNLSAFQKGLTQFIVLLPPSLFVAFIIGSCVTLILIVFYQRLSPPSRIQFVLHVPCLKHYFKLLKTYRLATEFSLFYRNGISLNKIVEIYTSQTKDAYLNYLGHYILEHTEAGSPLGKTLASLKCFESELITFIEQGQKKGKLDIELKLYSSILIAKIERKILKQLKFVQPIIFGLLAFLIVALYLVIMLPMFELMQTIK</sequence>
<evidence type="ECO:0000256" key="3">
    <source>
        <dbReference type="ARBA" id="ARBA00022475"/>
    </source>
</evidence>
<dbReference type="PRINTS" id="PR00812">
    <property type="entry name" value="BCTERIALGSPF"/>
</dbReference>
<evidence type="ECO:0000259" key="8">
    <source>
        <dbReference type="Pfam" id="PF00482"/>
    </source>
</evidence>
<dbReference type="Gene3D" id="1.20.81.30">
    <property type="entry name" value="Type II secretion system (T2SS), domain F"/>
    <property type="match status" value="2"/>
</dbReference>
<keyword evidence="5 7" id="KW-1133">Transmembrane helix</keyword>
<keyword evidence="6 7" id="KW-0472">Membrane</keyword>
<dbReference type="NCBIfam" id="NF041012">
    <property type="entry name" value="T4P_ComGB"/>
    <property type="match status" value="1"/>
</dbReference>
<evidence type="ECO:0000256" key="7">
    <source>
        <dbReference type="SAM" id="Phobius"/>
    </source>
</evidence>
<dbReference type="KEGG" id="spet:CEP67_02190"/>
<evidence type="ECO:0000256" key="6">
    <source>
        <dbReference type="ARBA" id="ARBA00023136"/>
    </source>
</evidence>
<evidence type="ECO:0000313" key="10">
    <source>
        <dbReference type="Proteomes" id="UP000235748"/>
    </source>
</evidence>
<dbReference type="GeneID" id="42042622"/>
<dbReference type="Proteomes" id="UP000235748">
    <property type="component" value="Unassembled WGS sequence"/>
</dbReference>
<evidence type="ECO:0000256" key="1">
    <source>
        <dbReference type="ARBA" id="ARBA00004651"/>
    </source>
</evidence>
<comment type="caution">
    <text evidence="9">The sequence shown here is derived from an EMBL/GenBank/DDBJ whole genome shotgun (WGS) entry which is preliminary data.</text>
</comment>
<dbReference type="PANTHER" id="PTHR30012">
    <property type="entry name" value="GENERAL SECRETION PATHWAY PROTEIN"/>
    <property type="match status" value="1"/>
</dbReference>
<dbReference type="PANTHER" id="PTHR30012:SF0">
    <property type="entry name" value="TYPE II SECRETION SYSTEM PROTEIN F-RELATED"/>
    <property type="match status" value="1"/>
</dbReference>
<accession>A0A1Z3TYR9</accession>
<dbReference type="InterPro" id="IPR003004">
    <property type="entry name" value="GspF/PilC"/>
</dbReference>
<gene>
    <name evidence="9" type="ORF">CJ235_05070</name>
</gene>
<dbReference type="AlphaFoldDB" id="A0A1Z3TYR9"/>
<keyword evidence="3" id="KW-1003">Cell membrane</keyword>
<feature type="transmembrane region" description="Helical" evidence="7">
    <location>
        <begin position="323"/>
        <end position="348"/>
    </location>
</feature>
<dbReference type="EMBL" id="PNGG01000002">
    <property type="protein sequence ID" value="PMC19741.1"/>
    <property type="molecule type" value="Genomic_DNA"/>
</dbReference>
<evidence type="ECO:0000313" key="9">
    <source>
        <dbReference type="EMBL" id="PMC19741.1"/>
    </source>
</evidence>
<proteinExistence type="inferred from homology"/>
<organism evidence="9 10">
    <name type="scientific">Staphylococcus pettenkoferi</name>
    <dbReference type="NCBI Taxonomy" id="170573"/>
    <lineage>
        <taxon>Bacteria</taxon>
        <taxon>Bacillati</taxon>
        <taxon>Bacillota</taxon>
        <taxon>Bacilli</taxon>
        <taxon>Bacillales</taxon>
        <taxon>Staphylococcaceae</taxon>
        <taxon>Staphylococcus</taxon>
    </lineage>
</organism>